<proteinExistence type="predicted"/>
<dbReference type="VEuPathDB" id="VectorBase:ISCI009999"/>
<dbReference type="HOGENOM" id="CLU_2725021_0_0_1"/>
<dbReference type="VEuPathDB" id="VectorBase:ISCW009999"/>
<dbReference type="EMBL" id="ABJB010131728">
    <property type="status" value="NOT_ANNOTATED_CDS"/>
    <property type="molecule type" value="Genomic_DNA"/>
</dbReference>
<dbReference type="InParanoid" id="B7Q032"/>
<protein>
    <submittedName>
        <fullName evidence="1 2">Uncharacterized protein</fullName>
    </submittedName>
</protein>
<gene>
    <name evidence="1" type="ORF">IscW_ISCW009999</name>
</gene>
<dbReference type="AlphaFoldDB" id="B7Q032"/>
<evidence type="ECO:0000313" key="3">
    <source>
        <dbReference type="Proteomes" id="UP000001555"/>
    </source>
</evidence>
<dbReference type="EMBL" id="DS829542">
    <property type="protein sequence ID" value="EEC12204.1"/>
    <property type="molecule type" value="Genomic_DNA"/>
</dbReference>
<reference evidence="2" key="2">
    <citation type="submission" date="2020-05" db="UniProtKB">
        <authorList>
            <consortium name="EnsemblMetazoa"/>
        </authorList>
    </citation>
    <scope>IDENTIFICATION</scope>
    <source>
        <strain evidence="2">wikel</strain>
    </source>
</reference>
<dbReference type="EMBL" id="ABJB011069409">
    <property type="status" value="NOT_ANNOTATED_CDS"/>
    <property type="molecule type" value="Genomic_DNA"/>
</dbReference>
<organism>
    <name type="scientific">Ixodes scapularis</name>
    <name type="common">Black-legged tick</name>
    <name type="synonym">Deer tick</name>
    <dbReference type="NCBI Taxonomy" id="6945"/>
    <lineage>
        <taxon>Eukaryota</taxon>
        <taxon>Metazoa</taxon>
        <taxon>Ecdysozoa</taxon>
        <taxon>Arthropoda</taxon>
        <taxon>Chelicerata</taxon>
        <taxon>Arachnida</taxon>
        <taxon>Acari</taxon>
        <taxon>Parasitiformes</taxon>
        <taxon>Ixodida</taxon>
        <taxon>Ixodoidea</taxon>
        <taxon>Ixodidae</taxon>
        <taxon>Ixodinae</taxon>
        <taxon>Ixodes</taxon>
    </lineage>
</organism>
<name>B7Q032_IXOSC</name>
<dbReference type="PaxDb" id="6945-B7Q032"/>
<dbReference type="Proteomes" id="UP000001555">
    <property type="component" value="Unassembled WGS sequence"/>
</dbReference>
<evidence type="ECO:0000313" key="2">
    <source>
        <dbReference type="EnsemblMetazoa" id="ISCW009999-PA"/>
    </source>
</evidence>
<dbReference type="EnsemblMetazoa" id="ISCW009999-RA">
    <property type="protein sequence ID" value="ISCW009999-PA"/>
    <property type="gene ID" value="ISCW009999"/>
</dbReference>
<evidence type="ECO:0000313" key="1">
    <source>
        <dbReference type="EMBL" id="EEC12204.1"/>
    </source>
</evidence>
<keyword evidence="3" id="KW-1185">Reference proteome</keyword>
<accession>B7Q032</accession>
<reference evidence="1 3" key="1">
    <citation type="submission" date="2008-03" db="EMBL/GenBank/DDBJ databases">
        <title>Annotation of Ixodes scapularis.</title>
        <authorList>
            <consortium name="Ixodes scapularis Genome Project Consortium"/>
            <person name="Caler E."/>
            <person name="Hannick L.I."/>
            <person name="Bidwell S."/>
            <person name="Joardar V."/>
            <person name="Thiagarajan M."/>
            <person name="Amedeo P."/>
            <person name="Galinsky K.J."/>
            <person name="Schobel S."/>
            <person name="Inman J."/>
            <person name="Hostetler J."/>
            <person name="Miller J."/>
            <person name="Hammond M."/>
            <person name="Megy K."/>
            <person name="Lawson D."/>
            <person name="Kodira C."/>
            <person name="Sutton G."/>
            <person name="Meyer J."/>
            <person name="Hill C.A."/>
            <person name="Birren B."/>
            <person name="Nene V."/>
            <person name="Collins F."/>
            <person name="Alarcon-Chaidez F."/>
            <person name="Wikel S."/>
            <person name="Strausberg R."/>
        </authorList>
    </citation>
    <scope>NUCLEOTIDE SEQUENCE [LARGE SCALE GENOMIC DNA]</scope>
    <source>
        <strain evidence="3">Wikel</strain>
        <strain evidence="1">Wikel colony</strain>
    </source>
</reference>
<sequence length="72" mass="8417">MDTSQKFKSECLKVPDECILGLHSTLPWGVYEENGMNGNKRIILYHHRMPPLIYKKDRLPWEISYSPPANDN</sequence>
<dbReference type="EMBL" id="ABJB010065373">
    <property type="status" value="NOT_ANNOTATED_CDS"/>
    <property type="molecule type" value="Genomic_DNA"/>
</dbReference>